<reference evidence="3" key="1">
    <citation type="submission" date="2021-02" db="EMBL/GenBank/DDBJ databases">
        <authorList>
            <person name="Nowell W R."/>
        </authorList>
    </citation>
    <scope>NUCLEOTIDE SEQUENCE</scope>
</reference>
<evidence type="ECO:0000256" key="1">
    <source>
        <dbReference type="SAM" id="Coils"/>
    </source>
</evidence>
<name>A0A8S3JN11_9BILA</name>
<dbReference type="EMBL" id="CAJOBH010258932">
    <property type="protein sequence ID" value="CAF5152717.1"/>
    <property type="molecule type" value="Genomic_DNA"/>
</dbReference>
<sequence length="173" mass="20125">SMVNESIIKSQDIDIQCLLQPITVDSFVQTEHENEQNEPIQIISSVTEDNDWNNNDWNDQIPITEIPLGEPNVSSITVEHKMPETVDNETQTDQQTQDKLSQINDKLKRALQTIKDRIHQIVIEQPELFSNTNHDTLERLDHLIIIIRNQAMQINDLQNSYDQAQDEINQMQR</sequence>
<dbReference type="Proteomes" id="UP000681720">
    <property type="component" value="Unassembled WGS sequence"/>
</dbReference>
<protein>
    <submittedName>
        <fullName evidence="3">Uncharacterized protein</fullName>
    </submittedName>
</protein>
<dbReference type="AlphaFoldDB" id="A0A8S3JN11"/>
<proteinExistence type="predicted"/>
<evidence type="ECO:0000313" key="2">
    <source>
        <dbReference type="EMBL" id="CAF5152717.1"/>
    </source>
</evidence>
<evidence type="ECO:0000313" key="3">
    <source>
        <dbReference type="EMBL" id="CAF5219678.1"/>
    </source>
</evidence>
<keyword evidence="1" id="KW-0175">Coiled coil</keyword>
<organism evidence="3 4">
    <name type="scientific">Rotaria magnacalcarata</name>
    <dbReference type="NCBI Taxonomy" id="392030"/>
    <lineage>
        <taxon>Eukaryota</taxon>
        <taxon>Metazoa</taxon>
        <taxon>Spiralia</taxon>
        <taxon>Gnathifera</taxon>
        <taxon>Rotifera</taxon>
        <taxon>Eurotatoria</taxon>
        <taxon>Bdelloidea</taxon>
        <taxon>Philodinida</taxon>
        <taxon>Philodinidae</taxon>
        <taxon>Rotaria</taxon>
    </lineage>
</organism>
<feature type="coiled-coil region" evidence="1">
    <location>
        <begin position="97"/>
        <end position="167"/>
    </location>
</feature>
<feature type="non-terminal residue" evidence="3">
    <location>
        <position position="1"/>
    </location>
</feature>
<gene>
    <name evidence="2" type="ORF">BYL167_LOCUS72636</name>
    <name evidence="3" type="ORF">GIL414_LOCUS83612</name>
</gene>
<comment type="caution">
    <text evidence="3">The sequence shown here is derived from an EMBL/GenBank/DDBJ whole genome shotgun (WGS) entry which is preliminary data.</text>
</comment>
<evidence type="ECO:0000313" key="4">
    <source>
        <dbReference type="Proteomes" id="UP000681720"/>
    </source>
</evidence>
<dbReference type="Proteomes" id="UP000681967">
    <property type="component" value="Unassembled WGS sequence"/>
</dbReference>
<accession>A0A8S3JN11</accession>
<dbReference type="EMBL" id="CAJOBJ010363612">
    <property type="protein sequence ID" value="CAF5219678.1"/>
    <property type="molecule type" value="Genomic_DNA"/>
</dbReference>